<keyword evidence="1" id="KW-1133">Transmembrane helix</keyword>
<feature type="transmembrane region" description="Helical" evidence="1">
    <location>
        <begin position="200"/>
        <end position="220"/>
    </location>
</feature>
<reference evidence="2 3" key="1">
    <citation type="journal article" date="2021" name="MBio">
        <title>Poor Competitiveness of Bradyrhizobium in Pigeon Pea Root Colonization in Indian Soils.</title>
        <authorList>
            <person name="Chalasani D."/>
            <person name="Basu A."/>
            <person name="Pullabhotla S.V.S.R.N."/>
            <person name="Jorrin B."/>
            <person name="Neal A.L."/>
            <person name="Poole P.S."/>
            <person name="Podile A.R."/>
            <person name="Tkacz A."/>
        </authorList>
    </citation>
    <scope>NUCLEOTIDE SEQUENCE [LARGE SCALE GENOMIC DNA]</scope>
    <source>
        <strain evidence="2 3">HU14</strain>
    </source>
</reference>
<dbReference type="Proteomes" id="UP001196843">
    <property type="component" value="Unassembled WGS sequence"/>
</dbReference>
<accession>A0ABS7HPY8</accession>
<feature type="transmembrane region" description="Helical" evidence="1">
    <location>
        <begin position="132"/>
        <end position="151"/>
    </location>
</feature>
<dbReference type="Pfam" id="PF03583">
    <property type="entry name" value="LIP"/>
    <property type="match status" value="1"/>
</dbReference>
<dbReference type="PANTHER" id="PTHR34853">
    <property type="match status" value="1"/>
</dbReference>
<dbReference type="Gene3D" id="3.40.50.1820">
    <property type="entry name" value="alpha/beta hydrolase"/>
    <property type="match status" value="2"/>
</dbReference>
<feature type="transmembrane region" description="Helical" evidence="1">
    <location>
        <begin position="75"/>
        <end position="95"/>
    </location>
</feature>
<evidence type="ECO:0000313" key="2">
    <source>
        <dbReference type="EMBL" id="MBW9095026.1"/>
    </source>
</evidence>
<feature type="transmembrane region" description="Helical" evidence="1">
    <location>
        <begin position="157"/>
        <end position="179"/>
    </location>
</feature>
<organism evidence="2 3">
    <name type="scientific">Microbacterium jejuense</name>
    <dbReference type="NCBI Taxonomy" id="1263637"/>
    <lineage>
        <taxon>Bacteria</taxon>
        <taxon>Bacillati</taxon>
        <taxon>Actinomycetota</taxon>
        <taxon>Actinomycetes</taxon>
        <taxon>Micrococcales</taxon>
        <taxon>Microbacteriaceae</taxon>
        <taxon>Microbacterium</taxon>
    </lineage>
</organism>
<comment type="caution">
    <text evidence="2">The sequence shown here is derived from an EMBL/GenBank/DDBJ whole genome shotgun (WGS) entry which is preliminary data.</text>
</comment>
<dbReference type="PANTHER" id="PTHR34853:SF1">
    <property type="entry name" value="LIPASE 5"/>
    <property type="match status" value="1"/>
</dbReference>
<dbReference type="InterPro" id="IPR005152">
    <property type="entry name" value="Lipase_secreted"/>
</dbReference>
<dbReference type="InterPro" id="IPR029058">
    <property type="entry name" value="AB_hydrolase_fold"/>
</dbReference>
<keyword evidence="1" id="KW-0472">Membrane</keyword>
<dbReference type="SUPFAM" id="SSF53474">
    <property type="entry name" value="alpha/beta-Hydrolases"/>
    <property type="match status" value="1"/>
</dbReference>
<name>A0ABS7HPY8_9MICO</name>
<dbReference type="RefSeq" id="WP_220301737.1">
    <property type="nucleotide sequence ID" value="NZ_JAEUAW010000013.1"/>
</dbReference>
<protein>
    <submittedName>
        <fullName evidence="2">DUF308 domain-containing protein</fullName>
    </submittedName>
</protein>
<keyword evidence="3" id="KW-1185">Reference proteome</keyword>
<gene>
    <name evidence="2" type="ORF">JNB62_15160</name>
</gene>
<dbReference type="Pfam" id="PF03729">
    <property type="entry name" value="DUF308"/>
    <property type="match status" value="1"/>
</dbReference>
<sequence>MAKTREARRSAIGDWYARRPRWVHGTIGVLTVALGAVILVRPTTSLGVLALLIGAGLVVNGILELVTRDGAARAWWRWALSALWILAGLFVLAWPGLTVRVLVLVVGIGLMVGGAGRIVEAFRVRQSLDARIAAGVLGAAEVVFGVLAVLWPDITGLVVAVVFGARLVIVGLLELWHAIRPPRLDAEPAAPSGLSRWTRTIAAVAALVVAVGAGAVSVSLRGGSPVVDEFYAAPRTVPSEPGALIRSEPFTRGVPEDAEAWRILYTTTNGDGTPAVASGLVVVPKSGDGAWPVIEWSHGTTGFAQQCAPSLLAEPFESGALFLLPQIVDRGWALVATDYIGLGTAGPHPYLVGEPSARASLDAVRAARELESADLGPQTVAWGHSQGGGAALWVGAVGADYAPDVPLSGVAALAPASQLPAFVGSLDEITGGSVFASYVIAGYSGVYPDVTYRQYVRPGAEVTVRELATRCLAEPAMGASLLTLLGMTADPDIFAADPTTGPMGERMRENVPPATGDAPLLLGQGLADPLIVPSAQDAYVDGLCADGRQVDYRLYAGRGHVELVQPDSPLIPELLQWTEDRFADVPAEAGCTRREE</sequence>
<evidence type="ECO:0000313" key="3">
    <source>
        <dbReference type="Proteomes" id="UP001196843"/>
    </source>
</evidence>
<proteinExistence type="predicted"/>
<feature type="transmembrane region" description="Helical" evidence="1">
    <location>
        <begin position="46"/>
        <end position="63"/>
    </location>
</feature>
<feature type="transmembrane region" description="Helical" evidence="1">
    <location>
        <begin position="21"/>
        <end position="40"/>
    </location>
</feature>
<feature type="transmembrane region" description="Helical" evidence="1">
    <location>
        <begin position="101"/>
        <end position="120"/>
    </location>
</feature>
<dbReference type="EMBL" id="JAEUAW010000013">
    <property type="protein sequence ID" value="MBW9095026.1"/>
    <property type="molecule type" value="Genomic_DNA"/>
</dbReference>
<keyword evidence="1" id="KW-0812">Transmembrane</keyword>
<evidence type="ECO:0000256" key="1">
    <source>
        <dbReference type="SAM" id="Phobius"/>
    </source>
</evidence>
<dbReference type="InterPro" id="IPR005325">
    <property type="entry name" value="DUF308_memb"/>
</dbReference>